<gene>
    <name evidence="2" type="ORF">H9785_02785</name>
</gene>
<sequence>MKNEESRFAQNEASLLNEERKMKDEELAASHENSSFSREAGILHSSLKRAKFTPA</sequence>
<organism evidence="2 3">
    <name type="scientific">Candidatus Bacteroides intestinavium</name>
    <dbReference type="NCBI Taxonomy" id="2838469"/>
    <lineage>
        <taxon>Bacteria</taxon>
        <taxon>Pseudomonadati</taxon>
        <taxon>Bacteroidota</taxon>
        <taxon>Bacteroidia</taxon>
        <taxon>Bacteroidales</taxon>
        <taxon>Bacteroidaceae</taxon>
        <taxon>Bacteroides</taxon>
    </lineage>
</organism>
<dbReference type="AlphaFoldDB" id="A0A9D2HQ06"/>
<dbReference type="Proteomes" id="UP000823860">
    <property type="component" value="Unassembled WGS sequence"/>
</dbReference>
<dbReference type="EMBL" id="DWZE01000037">
    <property type="protein sequence ID" value="HJA82890.1"/>
    <property type="molecule type" value="Genomic_DNA"/>
</dbReference>
<protein>
    <submittedName>
        <fullName evidence="2">Uncharacterized protein</fullName>
    </submittedName>
</protein>
<accession>A0A9D2HQ06</accession>
<feature type="compositionally biased region" description="Basic and acidic residues" evidence="1">
    <location>
        <begin position="17"/>
        <end position="29"/>
    </location>
</feature>
<evidence type="ECO:0000313" key="2">
    <source>
        <dbReference type="EMBL" id="HJA82890.1"/>
    </source>
</evidence>
<evidence type="ECO:0000256" key="1">
    <source>
        <dbReference type="SAM" id="MobiDB-lite"/>
    </source>
</evidence>
<evidence type="ECO:0000313" key="3">
    <source>
        <dbReference type="Proteomes" id="UP000823860"/>
    </source>
</evidence>
<comment type="caution">
    <text evidence="2">The sequence shown here is derived from an EMBL/GenBank/DDBJ whole genome shotgun (WGS) entry which is preliminary data.</text>
</comment>
<feature type="compositionally biased region" description="Basic residues" evidence="1">
    <location>
        <begin position="46"/>
        <end position="55"/>
    </location>
</feature>
<name>A0A9D2HQ06_9BACE</name>
<reference evidence="2" key="1">
    <citation type="journal article" date="2021" name="PeerJ">
        <title>Extensive microbial diversity within the chicken gut microbiome revealed by metagenomics and culture.</title>
        <authorList>
            <person name="Gilroy R."/>
            <person name="Ravi A."/>
            <person name="Getino M."/>
            <person name="Pursley I."/>
            <person name="Horton D.L."/>
            <person name="Alikhan N.F."/>
            <person name="Baker D."/>
            <person name="Gharbi K."/>
            <person name="Hall N."/>
            <person name="Watson M."/>
            <person name="Adriaenssens E.M."/>
            <person name="Foster-Nyarko E."/>
            <person name="Jarju S."/>
            <person name="Secka A."/>
            <person name="Antonio M."/>
            <person name="Oren A."/>
            <person name="Chaudhuri R.R."/>
            <person name="La Ragione R."/>
            <person name="Hildebrand F."/>
            <person name="Pallen M.J."/>
        </authorList>
    </citation>
    <scope>NUCLEOTIDE SEQUENCE</scope>
    <source>
        <strain evidence="2">ChiHecec1B25-7008</strain>
    </source>
</reference>
<proteinExistence type="predicted"/>
<feature type="region of interest" description="Disordered" evidence="1">
    <location>
        <begin position="1"/>
        <end position="55"/>
    </location>
</feature>
<reference evidence="2" key="2">
    <citation type="submission" date="2021-04" db="EMBL/GenBank/DDBJ databases">
        <authorList>
            <person name="Gilroy R."/>
        </authorList>
    </citation>
    <scope>NUCLEOTIDE SEQUENCE</scope>
    <source>
        <strain evidence="2">ChiHecec1B25-7008</strain>
    </source>
</reference>